<feature type="transmembrane region" description="Helical" evidence="9">
    <location>
        <begin position="20"/>
        <end position="41"/>
    </location>
</feature>
<keyword evidence="6 9" id="KW-0472">Membrane</keyword>
<dbReference type="EMBL" id="KN846961">
    <property type="protein sequence ID" value="KIW64397.1"/>
    <property type="molecule type" value="Genomic_DNA"/>
</dbReference>
<protein>
    <submittedName>
        <fullName evidence="10">Uncharacterized protein</fullName>
    </submittedName>
</protein>
<dbReference type="STRING" id="5601.A0A0D2DQ85"/>
<comment type="subcellular location">
    <subcellularLocation>
        <location evidence="1">Membrane</location>
    </subcellularLocation>
</comment>
<evidence type="ECO:0000256" key="7">
    <source>
        <dbReference type="ARBA" id="ARBA00023180"/>
    </source>
</evidence>
<dbReference type="HOGENOM" id="CLU_019940_2_0_1"/>
<evidence type="ECO:0000313" key="11">
    <source>
        <dbReference type="Proteomes" id="UP000054266"/>
    </source>
</evidence>
<feature type="region of interest" description="Disordered" evidence="8">
    <location>
        <begin position="543"/>
        <end position="617"/>
    </location>
</feature>
<evidence type="ECO:0000256" key="8">
    <source>
        <dbReference type="SAM" id="MobiDB-lite"/>
    </source>
</evidence>
<sequence>MEALTVFVHPFGSALQHPGLLFVFLFVFRYLRFVVHLFGYFRYRPSLISKFPRLTRNDCTVVIPTCSPDEPAFRHCIESIVQNSPKVMHIVAVGEEQEKQVWSILAPFIDGNPNIRFKVSHSDEANKRRQIALAITSITTRVTILCDDHVTWATPRFLRAALAPFEEDRRVGGVGTRKHVIRHSGTGLFQGFWNIMGALYLERHNFEHRASNAIDGGVAVISGRTCLYRTIILQDPELLAGYLNETFLFGLLGPLNADDDNYLTRALIKRNWKIKFQDTNDALILCDVGVYPKFLWQCLRWARTTFRSNLCSLITDRSVYQAHPWSVYALMISQMINFALFYDGAMVWTLTRTDFYSPSAVKALCMWILVSKLPKLLPYFWRHPLDLVYLPMYYIFAYSHSLIKLVALLTFWDVQWSGRDLESINQAATGEKAAGDGWVISEPGYDDFSDGSSSYTTGPPCTPTRPRREPSDNPHCSTLRPVSTPWGFVEPVNLYGTPANVLQNSQAGRSWPADWSARKKYPCPDQGYYGGHSPVRLEFEENVDTGNLPPTTSSGGHEHEQTMPTSSPNEVPQSLPLTPPDSPPPFRQTSTPSRMTRTPPRSFVRADQCGRLHEGHHPRRICRFRSGKL</sequence>
<dbReference type="SUPFAM" id="SSF53448">
    <property type="entry name" value="Nucleotide-diphospho-sugar transferases"/>
    <property type="match status" value="1"/>
</dbReference>
<evidence type="ECO:0000256" key="9">
    <source>
        <dbReference type="SAM" id="Phobius"/>
    </source>
</evidence>
<feature type="compositionally biased region" description="Low complexity" evidence="8">
    <location>
        <begin position="589"/>
        <end position="602"/>
    </location>
</feature>
<evidence type="ECO:0000256" key="4">
    <source>
        <dbReference type="ARBA" id="ARBA00022692"/>
    </source>
</evidence>
<evidence type="ECO:0000313" key="10">
    <source>
        <dbReference type="EMBL" id="KIW64397.1"/>
    </source>
</evidence>
<gene>
    <name evidence="10" type="ORF">PV04_09332</name>
</gene>
<evidence type="ECO:0000256" key="2">
    <source>
        <dbReference type="ARBA" id="ARBA00022676"/>
    </source>
</evidence>
<reference evidence="10 11" key="1">
    <citation type="submission" date="2015-01" db="EMBL/GenBank/DDBJ databases">
        <title>The Genome Sequence of Capronia semiimmersa CBS27337.</title>
        <authorList>
            <consortium name="The Broad Institute Genomics Platform"/>
            <person name="Cuomo C."/>
            <person name="de Hoog S."/>
            <person name="Gorbushina A."/>
            <person name="Stielow B."/>
            <person name="Teixiera M."/>
            <person name="Abouelleil A."/>
            <person name="Chapman S.B."/>
            <person name="Priest M."/>
            <person name="Young S.K."/>
            <person name="Wortman J."/>
            <person name="Nusbaum C."/>
            <person name="Birren B."/>
        </authorList>
    </citation>
    <scope>NUCLEOTIDE SEQUENCE [LARGE SCALE GENOMIC DNA]</scope>
    <source>
        <strain evidence="10 11">CBS 27337</strain>
    </source>
</reference>
<feature type="transmembrane region" description="Helical" evidence="9">
    <location>
        <begin position="327"/>
        <end position="348"/>
    </location>
</feature>
<feature type="compositionally biased region" description="Low complexity" evidence="8">
    <location>
        <begin position="450"/>
        <end position="459"/>
    </location>
</feature>
<proteinExistence type="predicted"/>
<keyword evidence="11" id="KW-1185">Reference proteome</keyword>
<evidence type="ECO:0000256" key="5">
    <source>
        <dbReference type="ARBA" id="ARBA00022989"/>
    </source>
</evidence>
<keyword evidence="4 9" id="KW-0812">Transmembrane</keyword>
<organism evidence="10 11">
    <name type="scientific">Phialophora macrospora</name>
    <dbReference type="NCBI Taxonomy" id="1851006"/>
    <lineage>
        <taxon>Eukaryota</taxon>
        <taxon>Fungi</taxon>
        <taxon>Dikarya</taxon>
        <taxon>Ascomycota</taxon>
        <taxon>Pezizomycotina</taxon>
        <taxon>Eurotiomycetes</taxon>
        <taxon>Chaetothyriomycetidae</taxon>
        <taxon>Chaetothyriales</taxon>
        <taxon>Herpotrichiellaceae</taxon>
        <taxon>Phialophora</taxon>
    </lineage>
</organism>
<dbReference type="InterPro" id="IPR029044">
    <property type="entry name" value="Nucleotide-diphossugar_trans"/>
</dbReference>
<evidence type="ECO:0000256" key="1">
    <source>
        <dbReference type="ARBA" id="ARBA00004370"/>
    </source>
</evidence>
<dbReference type="GO" id="GO:0016757">
    <property type="term" value="F:glycosyltransferase activity"/>
    <property type="evidence" value="ECO:0007669"/>
    <property type="project" value="UniProtKB-KW"/>
</dbReference>
<evidence type="ECO:0000256" key="6">
    <source>
        <dbReference type="ARBA" id="ARBA00023136"/>
    </source>
</evidence>
<dbReference type="Gene3D" id="3.90.550.10">
    <property type="entry name" value="Spore Coat Polysaccharide Biosynthesis Protein SpsA, Chain A"/>
    <property type="match status" value="1"/>
</dbReference>
<feature type="compositionally biased region" description="Polar residues" evidence="8">
    <location>
        <begin position="562"/>
        <end position="571"/>
    </location>
</feature>
<dbReference type="PANTHER" id="PTHR47844">
    <property type="entry name" value="SYNTHASE CPS1, PUTATIVE (AFU_ORTHOLOGUE AFUA_7G02500)-RELATED"/>
    <property type="match status" value="1"/>
</dbReference>
<dbReference type="Pfam" id="PF13641">
    <property type="entry name" value="Glyco_tranf_2_3"/>
    <property type="match status" value="1"/>
</dbReference>
<feature type="region of interest" description="Disordered" evidence="8">
    <location>
        <begin position="450"/>
        <end position="476"/>
    </location>
</feature>
<keyword evidence="3" id="KW-0808">Transferase</keyword>
<dbReference type="GO" id="GO:0016020">
    <property type="term" value="C:membrane"/>
    <property type="evidence" value="ECO:0007669"/>
    <property type="project" value="UniProtKB-SubCell"/>
</dbReference>
<dbReference type="PANTHER" id="PTHR47844:SF1">
    <property type="entry name" value="EXOSTOSIN-LIKE 2"/>
    <property type="match status" value="1"/>
</dbReference>
<feature type="transmembrane region" description="Helical" evidence="9">
    <location>
        <begin position="393"/>
        <end position="412"/>
    </location>
</feature>
<accession>A0A0D2DQ85</accession>
<dbReference type="Proteomes" id="UP000054266">
    <property type="component" value="Unassembled WGS sequence"/>
</dbReference>
<dbReference type="AlphaFoldDB" id="A0A0D2DQ85"/>
<keyword evidence="5 9" id="KW-1133">Transmembrane helix</keyword>
<feature type="compositionally biased region" description="Polar residues" evidence="8">
    <location>
        <begin position="544"/>
        <end position="555"/>
    </location>
</feature>
<name>A0A0D2DQ85_9EURO</name>
<keyword evidence="7" id="KW-0325">Glycoprotein</keyword>
<evidence type="ECO:0000256" key="3">
    <source>
        <dbReference type="ARBA" id="ARBA00022679"/>
    </source>
</evidence>
<feature type="compositionally biased region" description="Pro residues" evidence="8">
    <location>
        <begin position="577"/>
        <end position="586"/>
    </location>
</feature>
<dbReference type="InterPro" id="IPR052427">
    <property type="entry name" value="Glycosyltrans_GT2/GT47"/>
</dbReference>
<keyword evidence="2" id="KW-0328">Glycosyltransferase</keyword>